<gene>
    <name evidence="3" type="ORF">UFOPK3427_01812</name>
    <name evidence="4" type="ORF">UFOPK4112_01804</name>
</gene>
<dbReference type="Pfam" id="PF13231">
    <property type="entry name" value="PMT_2"/>
    <property type="match status" value="1"/>
</dbReference>
<evidence type="ECO:0000256" key="1">
    <source>
        <dbReference type="SAM" id="Phobius"/>
    </source>
</evidence>
<feature type="transmembrane region" description="Helical" evidence="1">
    <location>
        <begin position="157"/>
        <end position="174"/>
    </location>
</feature>
<name>A0A6J7EQI2_9ZZZZ</name>
<feature type="transmembrane region" description="Helical" evidence="1">
    <location>
        <begin position="325"/>
        <end position="345"/>
    </location>
</feature>
<feature type="transmembrane region" description="Helical" evidence="1">
    <location>
        <begin position="227"/>
        <end position="244"/>
    </location>
</feature>
<protein>
    <submittedName>
        <fullName evidence="3">Unannotated protein</fullName>
    </submittedName>
</protein>
<evidence type="ECO:0000313" key="4">
    <source>
        <dbReference type="EMBL" id="CAB5032261.1"/>
    </source>
</evidence>
<feature type="transmembrane region" description="Helical" evidence="1">
    <location>
        <begin position="296"/>
        <end position="316"/>
    </location>
</feature>
<dbReference type="AlphaFoldDB" id="A0A6J7EQI2"/>
<feature type="transmembrane region" description="Helical" evidence="1">
    <location>
        <begin position="201"/>
        <end position="220"/>
    </location>
</feature>
<organism evidence="3">
    <name type="scientific">freshwater metagenome</name>
    <dbReference type="NCBI Taxonomy" id="449393"/>
    <lineage>
        <taxon>unclassified sequences</taxon>
        <taxon>metagenomes</taxon>
        <taxon>ecological metagenomes</taxon>
    </lineage>
</organism>
<feature type="transmembrane region" description="Helical" evidence="1">
    <location>
        <begin position="179"/>
        <end position="195"/>
    </location>
</feature>
<keyword evidence="1" id="KW-1133">Transmembrane helix</keyword>
<accession>A0A6J7EQI2</accession>
<feature type="transmembrane region" description="Helical" evidence="1">
    <location>
        <begin position="384"/>
        <end position="402"/>
    </location>
</feature>
<evidence type="ECO:0000313" key="3">
    <source>
        <dbReference type="EMBL" id="CAB4883908.1"/>
    </source>
</evidence>
<proteinExistence type="predicted"/>
<dbReference type="EMBL" id="CAFBLT010000004">
    <property type="protein sequence ID" value="CAB4883908.1"/>
    <property type="molecule type" value="Genomic_DNA"/>
</dbReference>
<feature type="transmembrane region" description="Helical" evidence="1">
    <location>
        <begin position="85"/>
        <end position="116"/>
    </location>
</feature>
<sequence>MTPETTESAEETHSINRPRVRFGPLALLALVAVALVMQIVYRVWLLGHARPSSDEGVVALEATGILHGQFHAFFWGQNYGGVEPWITAVFFAIFPHNATVLHLEVVSVACASGYVIWRLGKRILGDSLVAGAVVALAMLFPTANIISLSYAYGFRDVTYFCVFAFLLVGCRIAQGWDRWLAWILLGAIGGVGWWSSPEIAYGLLGALFFLPGPLLRLGSFRGALKRVGLTVLAFLVGSLPWWWVSFHTDFATLQGSSDGGFSLWNRISIFFHYVLPMQFGLRQYYSGAVIFLPHRLFQVLVLVILVALIASIVAGIKAGGIRRSFCLVTLFTPVIYVVSPATGFWQDGRYAIYLAPILWITLAIGAQECFSWQRIRNSSLTSSSVRGLAAAALVCVLAWTLWEGHYFYPSFAPAVQLKLLSGYSPNVGSSEQAQTLHDAGVTTGWADYWWAYSMDMANSSLVISPVPVNAMRNISWGQEVARNPNSVWLVSGPATSEGTAPAGSDFAPGGANYSYLSQSFKNLGVTWTTQHVGDLWVLRTSRPVLPSELGMGSVPKG</sequence>
<keyword evidence="1" id="KW-0812">Transmembrane</keyword>
<reference evidence="3" key="1">
    <citation type="submission" date="2020-05" db="EMBL/GenBank/DDBJ databases">
        <authorList>
            <person name="Chiriac C."/>
            <person name="Salcher M."/>
            <person name="Ghai R."/>
            <person name="Kavagutti S V."/>
        </authorList>
    </citation>
    <scope>NUCLEOTIDE SEQUENCE</scope>
</reference>
<dbReference type="InterPro" id="IPR038731">
    <property type="entry name" value="RgtA/B/C-like"/>
</dbReference>
<feature type="transmembrane region" description="Helical" evidence="1">
    <location>
        <begin position="128"/>
        <end position="151"/>
    </location>
</feature>
<dbReference type="EMBL" id="CAFBPM010000030">
    <property type="protein sequence ID" value="CAB5032261.1"/>
    <property type="molecule type" value="Genomic_DNA"/>
</dbReference>
<feature type="transmembrane region" description="Helical" evidence="1">
    <location>
        <begin position="351"/>
        <end position="372"/>
    </location>
</feature>
<feature type="transmembrane region" description="Helical" evidence="1">
    <location>
        <begin position="25"/>
        <end position="44"/>
    </location>
</feature>
<feature type="domain" description="Glycosyltransferase RgtA/B/C/D-like" evidence="2">
    <location>
        <begin position="84"/>
        <end position="242"/>
    </location>
</feature>
<evidence type="ECO:0000259" key="2">
    <source>
        <dbReference type="Pfam" id="PF13231"/>
    </source>
</evidence>
<keyword evidence="1" id="KW-0472">Membrane</keyword>